<evidence type="ECO:0000313" key="2">
    <source>
        <dbReference type="EMBL" id="RGC50313.1"/>
    </source>
</evidence>
<feature type="domain" description="Polysaccharide pyruvyl transferase" evidence="1">
    <location>
        <begin position="14"/>
        <end position="303"/>
    </location>
</feature>
<keyword evidence="3" id="KW-1185">Reference proteome</keyword>
<dbReference type="OrthoDB" id="9799278at2"/>
<evidence type="ECO:0000259" key="1">
    <source>
        <dbReference type="Pfam" id="PF04230"/>
    </source>
</evidence>
<protein>
    <submittedName>
        <fullName evidence="2">Polysaccharide pyruvyl transferase family protein</fullName>
    </submittedName>
</protein>
<reference evidence="2 3" key="1">
    <citation type="submission" date="2018-08" db="EMBL/GenBank/DDBJ databases">
        <title>A genome reference for cultivated species of the human gut microbiota.</title>
        <authorList>
            <person name="Zou Y."/>
            <person name="Xue W."/>
            <person name="Luo G."/>
        </authorList>
    </citation>
    <scope>NUCLEOTIDE SEQUENCE [LARGE SCALE GENOMIC DNA]</scope>
    <source>
        <strain evidence="2 3">AM28-39</strain>
    </source>
</reference>
<name>A0A3E2XP69_9FIRM</name>
<gene>
    <name evidence="2" type="ORF">DW747_02790</name>
</gene>
<keyword evidence="2" id="KW-0808">Transferase</keyword>
<dbReference type="EMBL" id="QVFD01000002">
    <property type="protein sequence ID" value="RGC50313.1"/>
    <property type="molecule type" value="Genomic_DNA"/>
</dbReference>
<organism evidence="2 3">
    <name type="scientific">Coprococcus catus</name>
    <dbReference type="NCBI Taxonomy" id="116085"/>
    <lineage>
        <taxon>Bacteria</taxon>
        <taxon>Bacillati</taxon>
        <taxon>Bacillota</taxon>
        <taxon>Clostridia</taxon>
        <taxon>Lachnospirales</taxon>
        <taxon>Lachnospiraceae</taxon>
        <taxon>Coprococcus</taxon>
    </lineage>
</organism>
<dbReference type="Pfam" id="PF04230">
    <property type="entry name" value="PS_pyruv_trans"/>
    <property type="match status" value="1"/>
</dbReference>
<accession>A0A3E2XP69</accession>
<comment type="caution">
    <text evidence="2">The sequence shown here is derived from an EMBL/GenBank/DDBJ whole genome shotgun (WGS) entry which is preliminary data.</text>
</comment>
<dbReference type="InterPro" id="IPR007345">
    <property type="entry name" value="Polysacch_pyruvyl_Trfase"/>
</dbReference>
<proteinExistence type="predicted"/>
<sequence>MNKVGILTFHSANNFGALLQAVSLQKTIIERGNAECELINYEPEFICKDYSISPFKNKHPKAIIKSALRIPDKIKRNSKFQAFRVENTVCSKQCQNEDDFQSICNSFDEIIVGSDQVWNYNLTEHDMHYFLPEIDASVKKVAYAASTGGADFSLKESNKMIQCLQEFRHISVRESASKTALEQRMKEKNIEVVLDPVFLTPKNSWMQLAAKPVKKDYILFFKMGYSKTAEPALELAKKLSKETGYELLMLWDQETWFKYRDVKHIGAVGPAEFLQWIAGAKCVVTNSFHATAFSIILNTPFYVETEIERKDRVLNILDIFKLHKCGLVKGKTENETLIPEIEWNAVNSLLNNERKKSLDYIDRVLK</sequence>
<dbReference type="GO" id="GO:0016740">
    <property type="term" value="F:transferase activity"/>
    <property type="evidence" value="ECO:0007669"/>
    <property type="project" value="UniProtKB-KW"/>
</dbReference>
<dbReference type="RefSeq" id="WP_117538898.1">
    <property type="nucleotide sequence ID" value="NZ_QVFD01000002.1"/>
</dbReference>
<evidence type="ECO:0000313" key="3">
    <source>
        <dbReference type="Proteomes" id="UP000261231"/>
    </source>
</evidence>
<dbReference type="AlphaFoldDB" id="A0A3E2XP69"/>
<dbReference type="Proteomes" id="UP000261231">
    <property type="component" value="Unassembled WGS sequence"/>
</dbReference>